<reference evidence="1" key="1">
    <citation type="submission" date="2021-02" db="EMBL/GenBank/DDBJ databases">
        <authorList>
            <person name="Dougan E. K."/>
            <person name="Rhodes N."/>
            <person name="Thang M."/>
            <person name="Chan C."/>
        </authorList>
    </citation>
    <scope>NUCLEOTIDE SEQUENCE</scope>
</reference>
<evidence type="ECO:0000313" key="1">
    <source>
        <dbReference type="EMBL" id="CAE8740189.1"/>
    </source>
</evidence>
<comment type="caution">
    <text evidence="1">The sequence shown here is derived from an EMBL/GenBank/DDBJ whole genome shotgun (WGS) entry which is preliminary data.</text>
</comment>
<gene>
    <name evidence="1" type="ORF">PGLA2088_LOCUS49924</name>
</gene>
<name>A0A813LX01_POLGL</name>
<organism evidence="1 2">
    <name type="scientific">Polarella glacialis</name>
    <name type="common">Dinoflagellate</name>
    <dbReference type="NCBI Taxonomy" id="89957"/>
    <lineage>
        <taxon>Eukaryota</taxon>
        <taxon>Sar</taxon>
        <taxon>Alveolata</taxon>
        <taxon>Dinophyceae</taxon>
        <taxon>Suessiales</taxon>
        <taxon>Suessiaceae</taxon>
        <taxon>Polarella</taxon>
    </lineage>
</organism>
<accession>A0A813LX01</accession>
<evidence type="ECO:0000313" key="2">
    <source>
        <dbReference type="Proteomes" id="UP000626109"/>
    </source>
</evidence>
<dbReference type="EMBL" id="CAJNNW010037227">
    <property type="protein sequence ID" value="CAE8740189.1"/>
    <property type="molecule type" value="Genomic_DNA"/>
</dbReference>
<sequence length="286" mass="31062">MGPTGLSAELVELLQETYRTPRLLHGAVDGKTDAEAVIRELAGSSSSEIAISIWAAELWRNFRTIKRITDCSRGELAKVPLKASDLYSQLAATSLVLVQKHFRSSLAKKLAGASGEFQRLSIEEHGRIRWALALAEFIREASLPAVKAVNATASPLEAWKRIFGSRRAKTLRNRVKTWAPINLHRQPVAGGPGMARSVPDSIAAALAVLESAGQVSEEHSISMDSFWKSTVAAWKTALESGAPPKVQAEATPVSVIIATELFVMDTLEPHFLRPLHGSIWSCIGPR</sequence>
<protein>
    <submittedName>
        <fullName evidence="1">Uncharacterized protein</fullName>
    </submittedName>
</protein>
<dbReference type="Proteomes" id="UP000626109">
    <property type="component" value="Unassembled WGS sequence"/>
</dbReference>
<dbReference type="AlphaFoldDB" id="A0A813LX01"/>
<proteinExistence type="predicted"/>